<gene>
    <name evidence="1" type="ORF">K1T71_012660</name>
</gene>
<name>A0ACC1CK98_9NEOP</name>
<dbReference type="Proteomes" id="UP000824533">
    <property type="component" value="Linkage Group LG23"/>
</dbReference>
<comment type="caution">
    <text evidence="1">The sequence shown here is derived from an EMBL/GenBank/DDBJ whole genome shotgun (WGS) entry which is preliminary data.</text>
</comment>
<keyword evidence="2" id="KW-1185">Reference proteome</keyword>
<evidence type="ECO:0000313" key="2">
    <source>
        <dbReference type="Proteomes" id="UP000824533"/>
    </source>
</evidence>
<organism evidence="1 2">
    <name type="scientific">Dendrolimus kikuchii</name>
    <dbReference type="NCBI Taxonomy" id="765133"/>
    <lineage>
        <taxon>Eukaryota</taxon>
        <taxon>Metazoa</taxon>
        <taxon>Ecdysozoa</taxon>
        <taxon>Arthropoda</taxon>
        <taxon>Hexapoda</taxon>
        <taxon>Insecta</taxon>
        <taxon>Pterygota</taxon>
        <taxon>Neoptera</taxon>
        <taxon>Endopterygota</taxon>
        <taxon>Lepidoptera</taxon>
        <taxon>Glossata</taxon>
        <taxon>Ditrysia</taxon>
        <taxon>Bombycoidea</taxon>
        <taxon>Lasiocampidae</taxon>
        <taxon>Dendrolimus</taxon>
    </lineage>
</organism>
<dbReference type="EMBL" id="CM034409">
    <property type="protein sequence ID" value="KAJ0171897.1"/>
    <property type="molecule type" value="Genomic_DNA"/>
</dbReference>
<evidence type="ECO:0000313" key="1">
    <source>
        <dbReference type="EMBL" id="KAJ0171897.1"/>
    </source>
</evidence>
<proteinExistence type="predicted"/>
<sequence length="500" mass="58829">MFKMPLEWGSLPLLPLRCILDHLSTEDALAATSTCRHWRNSLLLYEGWKDILVLRVGQLEKNLFLTRIFRKHTKKLLVYIDCVTELDKFLLIILPQFFDTATLKELLFVGPRYVHHNQYSPIVKVNRVIVESLVFKHSHCIRTLAFMGCEMGTMKSENERYTHKHVEYYSRPLSFSIRPSPTDTVLSRCNADLMVFSTLKHILVDYEQINTDTLETLSQLNNFTNLSLNITRKKQFVLKPIDWQRLRERYPKGLDVAVNIISLPHRKFVDVIENVLVEGLTLTSLKVMFCKNMYTPLLSHIVRLYQSTLRELVWADSPYEATDSYHRFLKHMSHTEPDTYNVNPFILLCWQCVHLQRLVIHGYWVWQYDLLGFVRLRKGLCQLEVSAIYRHQDAFKGDEPCEAEDVVRVLVGDHHAHAHHDFIDEVNLYTDFEWKPSPWSKLHPALRARSTPQQRADYIIQEVRRPLGITKRVNDRSSGYEYFNENIRDDVVFKLPTTKK</sequence>
<reference evidence="1 2" key="1">
    <citation type="journal article" date="2021" name="Front. Genet.">
        <title>Chromosome-Level Genome Assembly Reveals Significant Gene Expansion in the Toll and IMD Signaling Pathways of Dendrolimus kikuchii.</title>
        <authorList>
            <person name="Zhou J."/>
            <person name="Wu P."/>
            <person name="Xiong Z."/>
            <person name="Liu N."/>
            <person name="Zhao N."/>
            <person name="Ji M."/>
            <person name="Qiu Y."/>
            <person name="Yang B."/>
        </authorList>
    </citation>
    <scope>NUCLEOTIDE SEQUENCE [LARGE SCALE GENOMIC DNA]</scope>
    <source>
        <strain evidence="1">Ann1</strain>
    </source>
</reference>
<accession>A0ACC1CK98</accession>
<protein>
    <submittedName>
        <fullName evidence="1">Uncharacterized protein</fullName>
    </submittedName>
</protein>